<organism evidence="4 5">
    <name type="scientific">Zalerion maritima</name>
    <dbReference type="NCBI Taxonomy" id="339359"/>
    <lineage>
        <taxon>Eukaryota</taxon>
        <taxon>Fungi</taxon>
        <taxon>Dikarya</taxon>
        <taxon>Ascomycota</taxon>
        <taxon>Pezizomycotina</taxon>
        <taxon>Sordariomycetes</taxon>
        <taxon>Lulworthiomycetidae</taxon>
        <taxon>Lulworthiales</taxon>
        <taxon>Lulworthiaceae</taxon>
        <taxon>Zalerion</taxon>
    </lineage>
</organism>
<dbReference type="SMART" id="SM01293">
    <property type="entry name" value="DUF3402"/>
    <property type="match status" value="1"/>
</dbReference>
<dbReference type="EMBL" id="JAKWBI020000094">
    <property type="protein sequence ID" value="KAJ2902995.1"/>
    <property type="molecule type" value="Genomic_DNA"/>
</dbReference>
<comment type="caution">
    <text evidence="4">The sequence shown here is derived from an EMBL/GenBank/DDBJ whole genome shotgun (WGS) entry which is preliminary data.</text>
</comment>
<dbReference type="InterPro" id="IPR012486">
    <property type="entry name" value="Far11/STRP_N"/>
</dbReference>
<protein>
    <submittedName>
        <fullName evidence="4">Uncharacterized protein</fullName>
    </submittedName>
</protein>
<feature type="domain" description="Far11/STRP N-terminal" evidence="2">
    <location>
        <begin position="131"/>
        <end position="432"/>
    </location>
</feature>
<evidence type="ECO:0000259" key="3">
    <source>
        <dbReference type="SMART" id="SM01293"/>
    </source>
</evidence>
<feature type="region of interest" description="Disordered" evidence="1">
    <location>
        <begin position="804"/>
        <end position="844"/>
    </location>
</feature>
<feature type="compositionally biased region" description="Pro residues" evidence="1">
    <location>
        <begin position="51"/>
        <end position="89"/>
    </location>
</feature>
<name>A0AAD5RTT3_9PEZI</name>
<dbReference type="AlphaFoldDB" id="A0AAD5RTT3"/>
<accession>A0AAD5RTT3</accession>
<feature type="domain" description="Far11/STRP C-terminal" evidence="3">
    <location>
        <begin position="540"/>
        <end position="1022"/>
    </location>
</feature>
<feature type="compositionally biased region" description="Polar residues" evidence="1">
    <location>
        <begin position="691"/>
        <end position="705"/>
    </location>
</feature>
<keyword evidence="5" id="KW-1185">Reference proteome</keyword>
<feature type="compositionally biased region" description="Polar residues" evidence="1">
    <location>
        <begin position="446"/>
        <end position="464"/>
    </location>
</feature>
<dbReference type="PANTHER" id="PTHR13239">
    <property type="entry name" value="PROTEIN REQUIRED FOR HYPHAL ANASTOMOSIS HAM-2"/>
    <property type="match status" value="1"/>
</dbReference>
<feature type="compositionally biased region" description="Basic and acidic residues" evidence="1">
    <location>
        <begin position="1033"/>
        <end position="1049"/>
    </location>
</feature>
<dbReference type="PANTHER" id="PTHR13239:SF4">
    <property type="entry name" value="AT25231P"/>
    <property type="match status" value="1"/>
</dbReference>
<proteinExistence type="predicted"/>
<dbReference type="Pfam" id="PF07923">
    <property type="entry name" value="N1221"/>
    <property type="match status" value="1"/>
</dbReference>
<feature type="region of interest" description="Disordered" evidence="1">
    <location>
        <begin position="1"/>
        <end position="112"/>
    </location>
</feature>
<dbReference type="Pfam" id="PF11882">
    <property type="entry name" value="DUF3402"/>
    <property type="match status" value="1"/>
</dbReference>
<feature type="region of interest" description="Disordered" evidence="1">
    <location>
        <begin position="607"/>
        <end position="627"/>
    </location>
</feature>
<feature type="region of interest" description="Disordered" evidence="1">
    <location>
        <begin position="1030"/>
        <end position="1058"/>
    </location>
</feature>
<dbReference type="GO" id="GO:0007010">
    <property type="term" value="P:cytoskeleton organization"/>
    <property type="evidence" value="ECO:0007669"/>
    <property type="project" value="TreeGrafter"/>
</dbReference>
<dbReference type="GO" id="GO:0005829">
    <property type="term" value="C:cytosol"/>
    <property type="evidence" value="ECO:0007669"/>
    <property type="project" value="TreeGrafter"/>
</dbReference>
<evidence type="ECO:0000313" key="5">
    <source>
        <dbReference type="Proteomes" id="UP001201980"/>
    </source>
</evidence>
<evidence type="ECO:0000259" key="2">
    <source>
        <dbReference type="SMART" id="SM01292"/>
    </source>
</evidence>
<dbReference type="SMART" id="SM01292">
    <property type="entry name" value="N1221"/>
    <property type="match status" value="1"/>
</dbReference>
<gene>
    <name evidence="4" type="ORF">MKZ38_010579</name>
</gene>
<feature type="region of interest" description="Disordered" evidence="1">
    <location>
        <begin position="691"/>
        <end position="714"/>
    </location>
</feature>
<reference evidence="4" key="1">
    <citation type="submission" date="2022-07" db="EMBL/GenBank/DDBJ databases">
        <title>Draft genome sequence of Zalerion maritima ATCC 34329, a (micro)plastics degrading marine fungus.</title>
        <authorList>
            <person name="Paco A."/>
            <person name="Goncalves M.F.M."/>
            <person name="Rocha-Santos T.A.P."/>
            <person name="Alves A."/>
        </authorList>
    </citation>
    <scope>NUCLEOTIDE SEQUENCE</scope>
    <source>
        <strain evidence="4">ATCC 34329</strain>
    </source>
</reference>
<feature type="compositionally biased region" description="Basic and acidic residues" evidence="1">
    <location>
        <begin position="831"/>
        <end position="840"/>
    </location>
</feature>
<sequence length="1058" mass="118650">MNLWPSRATLAPAPIPENPTEEEEQAADSPTSDVADVGIVKDTGPIANPDGNPPFQAPNCPLPRRPPLSQPNIPPPAPVPPSQPPPPAPAGVQVTLSNPQSQQPSHQPTDSLSLAQLRRIVTEFPRGPIDPIAYDFVYTDHGPHEDEIDEWFVYQFWQWVRLNAAQGAFEWSWDHEFQAGKAWDDADAETRENFLHLALEGFKSPEPTARRGHMGKVMYLVLGRWGDTAGGTPLGSSSKKKKQTAVTASQLEAMKGGVTVLAQAGGVEITWECLRKAFEPFWNDDASQLQPGGLQESQDELLNLMTIMYMVIQEVLCDREGMEFVANKLRGLTPSLTDFMVLATSNLRWDDQGQMPQTQVLLLFWKSLLFTFGGMEDIIDTKKAVRETDNEDKSKEVITASPLDYHVFRQELTSKYPAYVPPQPKLPLAAEQTSYLPRLSNHPTRESGSNGILPAPTTNRNTGGASILHQPVHIATPAPSPPPSPAVGGKGGKKQNYQTNQNFPFMYPPLDASSNSAGGKGIPEALEMIIGRKWEGSDIPASILEAGELFYTRTRMTRATRQLWQEREQFLQFERGWDSEDDDDDVEDLDLDLLTLEERKLIGRPSREKKAKLPDEEVDFGPNPPSDEKIRQRLTALEDFYRNGLPHFQSLVIVFHKTILAIVAPLTPSPGKAQSPELIIYDQYPNGVSVLNRSQENGNGSNGNPQPEPHEQSADELDAMRTREIAGKAATGIVILLLKWLKVSHVLKFEYITQLLLDANFVPLILRFIAHQDVQYMVDTKSDRLENSFFQFCSIRARASEKSCAPEAGEASSEDEAMPPPIKRRRSPARPADDSAKNEELELGSSARPEVDELGYPVNPLPKEPITDFSWRNFFTLINFLRILQKMCKNKVHRNMLLVQYKSSNILRKALKVPQPELRLYTLKLFKNQVPYCGRKWRQSNMRVITAVYLHCRPELRDEWLAGSDVDAEVEEAVPLEQALRSLTHFFNSRRYPEKMSAKGKKGKKNVMAGPGGEWGFFVQELEKMDWAWGAEDEARKPEGQKKEDEKVVTKRKPVSSS</sequence>
<dbReference type="InterPro" id="IPR040185">
    <property type="entry name" value="Far11/STRP"/>
</dbReference>
<feature type="region of interest" description="Disordered" evidence="1">
    <location>
        <begin position="440"/>
        <end position="498"/>
    </location>
</feature>
<feature type="compositionally biased region" description="Low complexity" evidence="1">
    <location>
        <begin position="90"/>
        <end position="108"/>
    </location>
</feature>
<dbReference type="Proteomes" id="UP001201980">
    <property type="component" value="Unassembled WGS sequence"/>
</dbReference>
<evidence type="ECO:0000313" key="4">
    <source>
        <dbReference type="EMBL" id="KAJ2902995.1"/>
    </source>
</evidence>
<evidence type="ECO:0000256" key="1">
    <source>
        <dbReference type="SAM" id="MobiDB-lite"/>
    </source>
</evidence>
<dbReference type="InterPro" id="IPR021819">
    <property type="entry name" value="Far11/STRP_C"/>
</dbReference>